<proteinExistence type="predicted"/>
<name>A0A6G0T290_APHGL</name>
<evidence type="ECO:0000256" key="2">
    <source>
        <dbReference type="ARBA" id="ARBA00022771"/>
    </source>
</evidence>
<evidence type="ECO:0000313" key="9">
    <source>
        <dbReference type="Proteomes" id="UP000475862"/>
    </source>
</evidence>
<evidence type="ECO:0000313" key="8">
    <source>
        <dbReference type="EMBL" id="KAE9524465.1"/>
    </source>
</evidence>
<keyword evidence="1" id="KW-0479">Metal-binding</keyword>
<protein>
    <recommendedName>
        <fullName evidence="7">THAP-type domain-containing protein</fullName>
    </recommendedName>
</protein>
<accession>A0A6G0T290</accession>
<evidence type="ECO:0000256" key="6">
    <source>
        <dbReference type="SAM" id="Coils"/>
    </source>
</evidence>
<dbReference type="GO" id="GO:0008270">
    <property type="term" value="F:zinc ion binding"/>
    <property type="evidence" value="ECO:0007669"/>
    <property type="project" value="UniProtKB-KW"/>
</dbReference>
<feature type="domain" description="THAP-type" evidence="7">
    <location>
        <begin position="88"/>
        <end position="186"/>
    </location>
</feature>
<dbReference type="InterPro" id="IPR046815">
    <property type="entry name" value="P2RX7_C"/>
</dbReference>
<dbReference type="AlphaFoldDB" id="A0A6G0T290"/>
<dbReference type="PANTHER" id="PTHR31751:SF42">
    <property type="entry name" value="PROTEIN CBG10204"/>
    <property type="match status" value="1"/>
</dbReference>
<dbReference type="SMART" id="SM00980">
    <property type="entry name" value="THAP"/>
    <property type="match status" value="1"/>
</dbReference>
<keyword evidence="4 5" id="KW-0238">DNA-binding</keyword>
<keyword evidence="3" id="KW-0862">Zinc</keyword>
<evidence type="ECO:0000256" key="1">
    <source>
        <dbReference type="ARBA" id="ARBA00022723"/>
    </source>
</evidence>
<dbReference type="Proteomes" id="UP000475862">
    <property type="component" value="Unassembled WGS sequence"/>
</dbReference>
<keyword evidence="2 5" id="KW-0863">Zinc-finger</keyword>
<keyword evidence="9" id="KW-1185">Reference proteome</keyword>
<evidence type="ECO:0000256" key="3">
    <source>
        <dbReference type="ARBA" id="ARBA00022833"/>
    </source>
</evidence>
<dbReference type="InterPro" id="IPR006612">
    <property type="entry name" value="THAP_Znf"/>
</dbReference>
<evidence type="ECO:0000256" key="4">
    <source>
        <dbReference type="ARBA" id="ARBA00023125"/>
    </source>
</evidence>
<feature type="coiled-coil region" evidence="6">
    <location>
        <begin position="234"/>
        <end position="261"/>
    </location>
</feature>
<sequence>MKKFSILHDNKSLLNRKIKAKKKTLSSSQLTNKIWRYICYKQFTYWINSWNSIGKGNRIVIPSCVVNKIRQKYPEQDGCYVGYKSCTLGKMVLCSVFGCNSNNDKKRATCSQSGYIHFYSFPKRNKSPLRFKQWFNDFIPGSGSRICSKHFQEKDFTSESSKLQKQLLPNEKIRLYLNSDSIPTIYKVDDLRPKTPRNIRISRKRNEEDIISKQNSTNTSCDLGNECYTFYKPTNDISFEIENQEEEYEEEEEIYECKQTQQKPSSNIEDNSCFFVFWDCLLPLFNRCRQCNSTVVSVQHYIQGALQSVITICDRNHKLIWRSQNKSNKRPLGNILIGSALTLSGILYTQMCYTGPIICNIWENQKKSTIDSIKNSENDIWLVGDGQYDSSGFCAKYCIYSVMDLRSGKIVDFKLVQKGMVKGDLERKGCELLLDDLTKNQHFNIKLFLTDRHKGIRFYIRTQHPEIQHEFDVWHLSKSLMKKMKTLEKKHEDAYLWKSSINNHLWWASQNCKGDGQLLVEKFTSLLHHIKNEHEWEENGVSKTCDHDPLTDEEINKKLWLKSDNESYYALKKIITAKDFIKDLPHAKHFVHTGRLESYHNVRLKYMPKRIHLKYRSMYIRSIMAILDHNYNTNKQVVGDKMVYSKPLGKYTIKNVYERTDNDWRKRIMEKVLDLAKKKTNEYNIITIPEETEIPKSIAPIPKPNIEEIRSKRYSRFTI</sequence>
<dbReference type="PANTHER" id="PTHR31751">
    <property type="entry name" value="SI:CH211-108C17.2-RELATED-RELATED"/>
    <property type="match status" value="1"/>
</dbReference>
<dbReference type="GO" id="GO:0003677">
    <property type="term" value="F:DNA binding"/>
    <property type="evidence" value="ECO:0007669"/>
    <property type="project" value="UniProtKB-UniRule"/>
</dbReference>
<reference evidence="8 9" key="1">
    <citation type="submission" date="2019-08" db="EMBL/GenBank/DDBJ databases">
        <title>The genome of the soybean aphid Biotype 1, its phylome, world population structure and adaptation to the North American continent.</title>
        <authorList>
            <person name="Giordano R."/>
            <person name="Donthu R.K."/>
            <person name="Hernandez A.G."/>
            <person name="Wright C.L."/>
            <person name="Zimin A.V."/>
        </authorList>
    </citation>
    <scope>NUCLEOTIDE SEQUENCE [LARGE SCALE GENOMIC DNA]</scope>
    <source>
        <tissue evidence="8">Whole aphids</tissue>
    </source>
</reference>
<dbReference type="EMBL" id="VYZN01000068">
    <property type="protein sequence ID" value="KAE9524465.1"/>
    <property type="molecule type" value="Genomic_DNA"/>
</dbReference>
<dbReference type="Pfam" id="PF05485">
    <property type="entry name" value="THAP"/>
    <property type="match status" value="1"/>
</dbReference>
<evidence type="ECO:0000256" key="5">
    <source>
        <dbReference type="PROSITE-ProRule" id="PRU00309"/>
    </source>
</evidence>
<dbReference type="PROSITE" id="PS50950">
    <property type="entry name" value="ZF_THAP"/>
    <property type="match status" value="1"/>
</dbReference>
<organism evidence="8 9">
    <name type="scientific">Aphis glycines</name>
    <name type="common">Soybean aphid</name>
    <dbReference type="NCBI Taxonomy" id="307491"/>
    <lineage>
        <taxon>Eukaryota</taxon>
        <taxon>Metazoa</taxon>
        <taxon>Ecdysozoa</taxon>
        <taxon>Arthropoda</taxon>
        <taxon>Hexapoda</taxon>
        <taxon>Insecta</taxon>
        <taxon>Pterygota</taxon>
        <taxon>Neoptera</taxon>
        <taxon>Paraneoptera</taxon>
        <taxon>Hemiptera</taxon>
        <taxon>Sternorrhyncha</taxon>
        <taxon>Aphidomorpha</taxon>
        <taxon>Aphidoidea</taxon>
        <taxon>Aphididae</taxon>
        <taxon>Aphidini</taxon>
        <taxon>Aphis</taxon>
        <taxon>Aphis</taxon>
    </lineage>
</organism>
<dbReference type="OrthoDB" id="6616463at2759"/>
<gene>
    <name evidence="8" type="ORF">AGLY_015186</name>
</gene>
<comment type="caution">
    <text evidence="8">The sequence shown here is derived from an EMBL/GenBank/DDBJ whole genome shotgun (WGS) entry which is preliminary data.</text>
</comment>
<keyword evidence="6" id="KW-0175">Coiled coil</keyword>
<dbReference type="Pfam" id="PF20478">
    <property type="entry name" value="P2RX7_C"/>
    <property type="match status" value="1"/>
</dbReference>
<dbReference type="SUPFAM" id="SSF57716">
    <property type="entry name" value="Glucocorticoid receptor-like (DNA-binding domain)"/>
    <property type="match status" value="1"/>
</dbReference>
<evidence type="ECO:0000259" key="7">
    <source>
        <dbReference type="PROSITE" id="PS50950"/>
    </source>
</evidence>